<evidence type="ECO:0000313" key="3">
    <source>
        <dbReference type="Proteomes" id="UP000886523"/>
    </source>
</evidence>
<dbReference type="AlphaFoldDB" id="A0A9P6B2L3"/>
<dbReference type="EMBL" id="MU128938">
    <property type="protein sequence ID" value="KAF9516573.1"/>
    <property type="molecule type" value="Genomic_DNA"/>
</dbReference>
<accession>A0A9P6B2L3</accession>
<evidence type="ECO:0000256" key="1">
    <source>
        <dbReference type="SAM" id="MobiDB-lite"/>
    </source>
</evidence>
<keyword evidence="3" id="KW-1185">Reference proteome</keyword>
<organism evidence="2 3">
    <name type="scientific">Hydnum rufescens UP504</name>
    <dbReference type="NCBI Taxonomy" id="1448309"/>
    <lineage>
        <taxon>Eukaryota</taxon>
        <taxon>Fungi</taxon>
        <taxon>Dikarya</taxon>
        <taxon>Basidiomycota</taxon>
        <taxon>Agaricomycotina</taxon>
        <taxon>Agaricomycetes</taxon>
        <taxon>Cantharellales</taxon>
        <taxon>Hydnaceae</taxon>
        <taxon>Hydnum</taxon>
    </lineage>
</organism>
<dbReference type="Proteomes" id="UP000886523">
    <property type="component" value="Unassembled WGS sequence"/>
</dbReference>
<name>A0A9P6B2L3_9AGAM</name>
<evidence type="ECO:0000313" key="2">
    <source>
        <dbReference type="EMBL" id="KAF9516573.1"/>
    </source>
</evidence>
<gene>
    <name evidence="2" type="ORF">BS47DRAFT_1390624</name>
</gene>
<comment type="caution">
    <text evidence="2">The sequence shown here is derived from an EMBL/GenBank/DDBJ whole genome shotgun (WGS) entry which is preliminary data.</text>
</comment>
<feature type="region of interest" description="Disordered" evidence="1">
    <location>
        <begin position="390"/>
        <end position="422"/>
    </location>
</feature>
<feature type="compositionally biased region" description="Polar residues" evidence="1">
    <location>
        <begin position="263"/>
        <end position="272"/>
    </location>
</feature>
<feature type="region of interest" description="Disordered" evidence="1">
    <location>
        <begin position="247"/>
        <end position="286"/>
    </location>
</feature>
<protein>
    <submittedName>
        <fullName evidence="2">Uncharacterized protein</fullName>
    </submittedName>
</protein>
<proteinExistence type="predicted"/>
<sequence>MHSSNVVTISSLQPFVDGVEIEIKRVFAVAFRNPSQLTQTKTALLLSASYQSTKQRQGLSAHLEGPYCGRRIFNSFCALCRREVHLAPMVVLAKVLSIECVAISPDPNDAKEYSGAEISSDDSGVLQTLDQSSMATHHSTELSSIQTVSRPNFAENLIFPAVTRHAETTPNPNLHSCKTSRHRVTPSKVSDLTMAHAPNATIVAPSGSDLASFSRSLLHAPNETNISLETALHALAPKELEHDRPSVFHTHSPLVPPRKLAGNTASTTSQTEDAARSQHPRSRINTARRKPQSLLTATAIVRPSLASAQCSVSSSMPSYSVVYDCFNQSHDNHFTMTNISHLSAQADAICQDVKLHNSLLPAPMTEIDYTEMPSADMIIWETFLSQPQASRKDCSKSPKAVVDDGGQPKNPSIFRQSSKLKRHAQMSRPVLLGTPFEVPEGASLEDAIPDQSFIPRQRDTHVPSTGQEISITVPLKFETQSFVSLPDVAKQMPHLHTVGNNETQVGTPKLSRNRHLEMSTPIVIRPSSQRDIDRTECHRLLLSDIPPLVAPLPAIPIMLRQQTRLSAFN</sequence>
<reference evidence="2" key="1">
    <citation type="journal article" date="2020" name="Nat. Commun.">
        <title>Large-scale genome sequencing of mycorrhizal fungi provides insights into the early evolution of symbiotic traits.</title>
        <authorList>
            <person name="Miyauchi S."/>
            <person name="Kiss E."/>
            <person name="Kuo A."/>
            <person name="Drula E."/>
            <person name="Kohler A."/>
            <person name="Sanchez-Garcia M."/>
            <person name="Morin E."/>
            <person name="Andreopoulos B."/>
            <person name="Barry K.W."/>
            <person name="Bonito G."/>
            <person name="Buee M."/>
            <person name="Carver A."/>
            <person name="Chen C."/>
            <person name="Cichocki N."/>
            <person name="Clum A."/>
            <person name="Culley D."/>
            <person name="Crous P.W."/>
            <person name="Fauchery L."/>
            <person name="Girlanda M."/>
            <person name="Hayes R.D."/>
            <person name="Keri Z."/>
            <person name="LaButti K."/>
            <person name="Lipzen A."/>
            <person name="Lombard V."/>
            <person name="Magnuson J."/>
            <person name="Maillard F."/>
            <person name="Murat C."/>
            <person name="Nolan M."/>
            <person name="Ohm R.A."/>
            <person name="Pangilinan J."/>
            <person name="Pereira M.F."/>
            <person name="Perotto S."/>
            <person name="Peter M."/>
            <person name="Pfister S."/>
            <person name="Riley R."/>
            <person name="Sitrit Y."/>
            <person name="Stielow J.B."/>
            <person name="Szollosi G."/>
            <person name="Zifcakova L."/>
            <person name="Stursova M."/>
            <person name="Spatafora J.W."/>
            <person name="Tedersoo L."/>
            <person name="Vaario L.M."/>
            <person name="Yamada A."/>
            <person name="Yan M."/>
            <person name="Wang P."/>
            <person name="Xu J."/>
            <person name="Bruns T."/>
            <person name="Baldrian P."/>
            <person name="Vilgalys R."/>
            <person name="Dunand C."/>
            <person name="Henrissat B."/>
            <person name="Grigoriev I.V."/>
            <person name="Hibbett D."/>
            <person name="Nagy L.G."/>
            <person name="Martin F.M."/>
        </authorList>
    </citation>
    <scope>NUCLEOTIDE SEQUENCE</scope>
    <source>
        <strain evidence="2">UP504</strain>
    </source>
</reference>